<sequence length="259" mass="27481">MTGPARFLSKDEAFAELADLAANGVIKLEGSADANQVSLDGLDPDTGTPSDGNVAGVVIRYLPSGSRSPSLQPRGGNAPDRLDPRNALALVRLCQWLRSTFGVFELYHLGIDGGGTNQDGSPRVDCHGQGRAVDFAGVKGNADGGEFALTVFDDWGTAKTESTPDGDWPPDTGSAVGYRLDDPNADQFAAGFFRDTYAFIASEWQDRSDRPDDADTPTSIGEGSFVMHPDHPTSAPGTKHGREAHRNHIHMQIGVTGTE</sequence>
<dbReference type="GeneID" id="95354087"/>
<organism evidence="2 3">
    <name type="scientific">Kitasatospora indigofera</name>
    <dbReference type="NCBI Taxonomy" id="67307"/>
    <lineage>
        <taxon>Bacteria</taxon>
        <taxon>Bacillati</taxon>
        <taxon>Actinomycetota</taxon>
        <taxon>Actinomycetes</taxon>
        <taxon>Kitasatosporales</taxon>
        <taxon>Streptomycetaceae</taxon>
        <taxon>Kitasatospora</taxon>
    </lineage>
</organism>
<accession>A0A919FVI8</accession>
<proteinExistence type="predicted"/>
<evidence type="ECO:0000313" key="2">
    <source>
        <dbReference type="EMBL" id="GHH73101.1"/>
    </source>
</evidence>
<dbReference type="EMBL" id="BNBO01000019">
    <property type="protein sequence ID" value="GHH73101.1"/>
    <property type="molecule type" value="Genomic_DNA"/>
</dbReference>
<dbReference type="RefSeq" id="WP_190211939.1">
    <property type="nucleotide sequence ID" value="NZ_BNBO01000019.1"/>
</dbReference>
<dbReference type="AlphaFoldDB" id="A0A919FVI8"/>
<feature type="compositionally biased region" description="Basic and acidic residues" evidence="1">
    <location>
        <begin position="204"/>
        <end position="213"/>
    </location>
</feature>
<dbReference type="Proteomes" id="UP000617734">
    <property type="component" value="Unassembled WGS sequence"/>
</dbReference>
<feature type="region of interest" description="Disordered" evidence="1">
    <location>
        <begin position="204"/>
        <end position="243"/>
    </location>
</feature>
<reference evidence="2" key="2">
    <citation type="submission" date="2020-09" db="EMBL/GenBank/DDBJ databases">
        <authorList>
            <person name="Sun Q."/>
            <person name="Ohkuma M."/>
        </authorList>
    </citation>
    <scope>NUCLEOTIDE SEQUENCE</scope>
    <source>
        <strain evidence="2">JCM 4646</strain>
    </source>
</reference>
<reference evidence="2" key="1">
    <citation type="journal article" date="2014" name="Int. J. Syst. Evol. Microbiol.">
        <title>Complete genome sequence of Corynebacterium casei LMG S-19264T (=DSM 44701T), isolated from a smear-ripened cheese.</title>
        <authorList>
            <consortium name="US DOE Joint Genome Institute (JGI-PGF)"/>
            <person name="Walter F."/>
            <person name="Albersmeier A."/>
            <person name="Kalinowski J."/>
            <person name="Ruckert C."/>
        </authorList>
    </citation>
    <scope>NUCLEOTIDE SEQUENCE</scope>
    <source>
        <strain evidence="2">JCM 4646</strain>
    </source>
</reference>
<evidence type="ECO:0000256" key="1">
    <source>
        <dbReference type="SAM" id="MobiDB-lite"/>
    </source>
</evidence>
<name>A0A919FVI8_9ACTN</name>
<keyword evidence="3" id="KW-1185">Reference proteome</keyword>
<gene>
    <name evidence="2" type="ORF">GCM10018781_36720</name>
</gene>
<comment type="caution">
    <text evidence="2">The sequence shown here is derived from an EMBL/GenBank/DDBJ whole genome shotgun (WGS) entry which is preliminary data.</text>
</comment>
<protein>
    <submittedName>
        <fullName evidence="2">Uncharacterized protein</fullName>
    </submittedName>
</protein>
<evidence type="ECO:0000313" key="3">
    <source>
        <dbReference type="Proteomes" id="UP000617734"/>
    </source>
</evidence>